<evidence type="ECO:0000256" key="1">
    <source>
        <dbReference type="ARBA" id="ARBA00023015"/>
    </source>
</evidence>
<dbReference type="EMBL" id="JAYFUM010000014">
    <property type="protein sequence ID" value="MEA5140071.1"/>
    <property type="molecule type" value="Genomic_DNA"/>
</dbReference>
<evidence type="ECO:0000259" key="5">
    <source>
        <dbReference type="PROSITE" id="PS01124"/>
    </source>
</evidence>
<sequence>MYFIKYLNNELGRVLSFIGIIVAIITYPYLKKKNKSNLFLSLFFLISGVYALLHFNVFRRGDKYIVAALFGFVAPLVYLVRPLSYWYVRSMLSKKVTFSKSDFLLLLPCILYFIDVIPYLITPFSYKVSLAELIIQDFNNIFVHPITYYSKPEFHFIFRPIFGTVLSLLEMQMLYKYFQANPLDKVKFRATYNWLWIFSSLSFTLTLVLSFISIILKINTPNFPYGSSYLIFPLNLANFLYFCLLIAAFLFPKILYGIEFEEEIVKEEVSVESVEEAVVNEKEENNKSVFKLEEARLMEIKKLISTYFEEQKPYLDDSFTLNKLSEALNIPIHHLSYFFNSCLEKKFSDYKNEWRINYAIQLLKDGILKKYTIEQLYQEAGFSTKSNFYRVFRNHTGMTPIEFIEDLAKSNNK</sequence>
<gene>
    <name evidence="6" type="ORF">VB248_13045</name>
</gene>
<feature type="transmembrane region" description="Helical" evidence="4">
    <location>
        <begin position="64"/>
        <end position="83"/>
    </location>
</feature>
<evidence type="ECO:0000313" key="7">
    <source>
        <dbReference type="Proteomes" id="UP001302949"/>
    </source>
</evidence>
<organism evidence="6 7">
    <name type="scientific">Arcicella rigui</name>
    <dbReference type="NCBI Taxonomy" id="797020"/>
    <lineage>
        <taxon>Bacteria</taxon>
        <taxon>Pseudomonadati</taxon>
        <taxon>Bacteroidota</taxon>
        <taxon>Cytophagia</taxon>
        <taxon>Cytophagales</taxon>
        <taxon>Flectobacillaceae</taxon>
        <taxon>Arcicella</taxon>
    </lineage>
</organism>
<feature type="transmembrane region" description="Helical" evidence="4">
    <location>
        <begin position="37"/>
        <end position="58"/>
    </location>
</feature>
<dbReference type="RefSeq" id="WP_323297227.1">
    <property type="nucleotide sequence ID" value="NZ_JAYFUM010000014.1"/>
</dbReference>
<accession>A0ABU5QB42</accession>
<proteinExistence type="predicted"/>
<feature type="transmembrane region" description="Helical" evidence="4">
    <location>
        <begin position="156"/>
        <end position="175"/>
    </location>
</feature>
<dbReference type="Gene3D" id="1.10.10.60">
    <property type="entry name" value="Homeodomain-like"/>
    <property type="match status" value="1"/>
</dbReference>
<keyword evidence="4" id="KW-0472">Membrane</keyword>
<feature type="transmembrane region" description="Helical" evidence="4">
    <location>
        <begin position="103"/>
        <end position="121"/>
    </location>
</feature>
<feature type="domain" description="HTH araC/xylS-type" evidence="5">
    <location>
        <begin position="298"/>
        <end position="406"/>
    </location>
</feature>
<evidence type="ECO:0000256" key="3">
    <source>
        <dbReference type="ARBA" id="ARBA00023163"/>
    </source>
</evidence>
<feature type="transmembrane region" description="Helical" evidence="4">
    <location>
        <begin position="195"/>
        <end position="216"/>
    </location>
</feature>
<evidence type="ECO:0000313" key="6">
    <source>
        <dbReference type="EMBL" id="MEA5140071.1"/>
    </source>
</evidence>
<keyword evidence="1" id="KW-0805">Transcription regulation</keyword>
<feature type="transmembrane region" description="Helical" evidence="4">
    <location>
        <begin position="228"/>
        <end position="251"/>
    </location>
</feature>
<comment type="caution">
    <text evidence="6">The sequence shown here is derived from an EMBL/GenBank/DDBJ whole genome shotgun (WGS) entry which is preliminary data.</text>
</comment>
<dbReference type="Pfam" id="PF12833">
    <property type="entry name" value="HTH_18"/>
    <property type="match status" value="1"/>
</dbReference>
<dbReference type="SMART" id="SM00342">
    <property type="entry name" value="HTH_ARAC"/>
    <property type="match status" value="1"/>
</dbReference>
<dbReference type="PANTHER" id="PTHR43280:SF29">
    <property type="entry name" value="ARAC-FAMILY TRANSCRIPTIONAL REGULATOR"/>
    <property type="match status" value="1"/>
</dbReference>
<dbReference type="PANTHER" id="PTHR43280">
    <property type="entry name" value="ARAC-FAMILY TRANSCRIPTIONAL REGULATOR"/>
    <property type="match status" value="1"/>
</dbReference>
<protein>
    <submittedName>
        <fullName evidence="6">AraC family transcriptional regulator</fullName>
    </submittedName>
</protein>
<reference evidence="6 7" key="1">
    <citation type="submission" date="2023-12" db="EMBL/GenBank/DDBJ databases">
        <title>Novel species of the genus Arcicella isolated from rivers.</title>
        <authorList>
            <person name="Lu H."/>
        </authorList>
    </citation>
    <scope>NUCLEOTIDE SEQUENCE [LARGE SCALE GENOMIC DNA]</scope>
    <source>
        <strain evidence="6 7">KCTC 23307</strain>
    </source>
</reference>
<feature type="transmembrane region" description="Helical" evidence="4">
    <location>
        <begin position="12"/>
        <end position="30"/>
    </location>
</feature>
<dbReference type="InterPro" id="IPR018060">
    <property type="entry name" value="HTH_AraC"/>
</dbReference>
<evidence type="ECO:0000256" key="2">
    <source>
        <dbReference type="ARBA" id="ARBA00023125"/>
    </source>
</evidence>
<keyword evidence="7" id="KW-1185">Reference proteome</keyword>
<evidence type="ECO:0000256" key="4">
    <source>
        <dbReference type="SAM" id="Phobius"/>
    </source>
</evidence>
<keyword evidence="3" id="KW-0804">Transcription</keyword>
<dbReference type="SUPFAM" id="SSF46689">
    <property type="entry name" value="Homeodomain-like"/>
    <property type="match status" value="1"/>
</dbReference>
<dbReference type="Proteomes" id="UP001302949">
    <property type="component" value="Unassembled WGS sequence"/>
</dbReference>
<keyword evidence="4" id="KW-1133">Transmembrane helix</keyword>
<dbReference type="PROSITE" id="PS01124">
    <property type="entry name" value="HTH_ARAC_FAMILY_2"/>
    <property type="match status" value="1"/>
</dbReference>
<name>A0ABU5QB42_9BACT</name>
<keyword evidence="4" id="KW-0812">Transmembrane</keyword>
<dbReference type="InterPro" id="IPR009057">
    <property type="entry name" value="Homeodomain-like_sf"/>
</dbReference>
<keyword evidence="2" id="KW-0238">DNA-binding</keyword>